<dbReference type="PIRSF" id="PIRSF001365">
    <property type="entry name" value="DHDPS"/>
    <property type="match status" value="1"/>
</dbReference>
<dbReference type="Gene3D" id="3.20.20.70">
    <property type="entry name" value="Aldolase class I"/>
    <property type="match status" value="1"/>
</dbReference>
<reference evidence="5 6" key="1">
    <citation type="journal article" date="2014" name="PLoS Genet.">
        <title>Phylogenetically driven sequencing of extremely halophilic archaea reveals strategies for static and dynamic osmo-response.</title>
        <authorList>
            <person name="Becker E.A."/>
            <person name="Seitzer P.M."/>
            <person name="Tritt A."/>
            <person name="Larsen D."/>
            <person name="Krusor M."/>
            <person name="Yao A.I."/>
            <person name="Wu D."/>
            <person name="Madern D."/>
            <person name="Eisen J.A."/>
            <person name="Darling A.E."/>
            <person name="Facciotti M.T."/>
        </authorList>
    </citation>
    <scope>NUCLEOTIDE SEQUENCE [LARGE SCALE GENOMIC DNA]</scope>
    <source>
        <strain evidence="5 6">ATCC 700873</strain>
    </source>
</reference>
<dbReference type="InterPro" id="IPR002220">
    <property type="entry name" value="DapA-like"/>
</dbReference>
<dbReference type="AlphaFoldDB" id="M0FHB4"/>
<dbReference type="GO" id="GO:0008675">
    <property type="term" value="F:2-dehydro-3-deoxy-phosphogluconate aldolase activity"/>
    <property type="evidence" value="ECO:0007669"/>
    <property type="project" value="UniProtKB-ARBA"/>
</dbReference>
<dbReference type="PANTHER" id="PTHR12128">
    <property type="entry name" value="DIHYDRODIPICOLINATE SYNTHASE"/>
    <property type="match status" value="1"/>
</dbReference>
<feature type="binding site" evidence="4">
    <location>
        <position position="214"/>
    </location>
    <ligand>
        <name>pyruvate</name>
        <dbReference type="ChEBI" id="CHEBI:15361"/>
    </ligand>
</feature>
<name>M0FHB4_9EURY</name>
<proteinExistence type="predicted"/>
<dbReference type="PROSITE" id="PS00665">
    <property type="entry name" value="DHDPS_1"/>
    <property type="match status" value="1"/>
</dbReference>
<dbReference type="InterPro" id="IPR020624">
    <property type="entry name" value="Schiff_base-form_aldolases_CS"/>
</dbReference>
<dbReference type="PANTHER" id="PTHR12128:SF66">
    <property type="entry name" value="4-HYDROXY-2-OXOGLUTARATE ALDOLASE, MITOCHONDRIAL"/>
    <property type="match status" value="1"/>
</dbReference>
<dbReference type="OrthoDB" id="350860at2157"/>
<dbReference type="Proteomes" id="UP000011689">
    <property type="component" value="Unassembled WGS sequence"/>
</dbReference>
<sequence>MTILDLPHAAVSPPIVTPFTAADAAESDVDADALANHVDALVEAGIDGMVPCGTTGEFASLDDAERRTVVETVVDAADGRVPVIAGTADTSVSRVRDHLSAAAAAGADAGLVTLPYYHGSTSPDGQRAFVEAVTEDAPLPVLLYDIPATVGESLDVEVLADAAARESVVGMKDTTGDLTGLEAKLRETPDSFAVFQGVDAQLYPSASLGVDGGIHALSQVIPEAFVALGEAIRAGDDDRALALHRRAVAPLFERCADHGFAPAAKVGAAHRGFIPDPAVRPPLTLPDADAREAIRADVDAALDAV</sequence>
<dbReference type="PRINTS" id="PR00146">
    <property type="entry name" value="DHPICSNTHASE"/>
</dbReference>
<keyword evidence="2" id="KW-0704">Schiff base</keyword>
<dbReference type="RefSeq" id="WP_008581854.1">
    <property type="nucleotide sequence ID" value="NZ_AOJO01000018.1"/>
</dbReference>
<dbReference type="GO" id="GO:0008840">
    <property type="term" value="F:4-hydroxy-tetrahydrodipicolinate synthase activity"/>
    <property type="evidence" value="ECO:0007669"/>
    <property type="project" value="TreeGrafter"/>
</dbReference>
<dbReference type="InterPro" id="IPR020625">
    <property type="entry name" value="Schiff_base-form_aldolases_AS"/>
</dbReference>
<dbReference type="PROSITE" id="PS00666">
    <property type="entry name" value="DHDPS_2"/>
    <property type="match status" value="1"/>
</dbReference>
<protein>
    <submittedName>
        <fullName evidence="5">Dihydrodipicolinate synthase</fullName>
    </submittedName>
</protein>
<dbReference type="SMART" id="SM01130">
    <property type="entry name" value="DHDPS"/>
    <property type="match status" value="1"/>
</dbReference>
<feature type="active site" description="Proton donor/acceptor" evidence="3">
    <location>
        <position position="144"/>
    </location>
</feature>
<dbReference type="InterPro" id="IPR013785">
    <property type="entry name" value="Aldolase_TIM"/>
</dbReference>
<evidence type="ECO:0000256" key="1">
    <source>
        <dbReference type="ARBA" id="ARBA00023239"/>
    </source>
</evidence>
<gene>
    <name evidence="5" type="ORF">C467_03661</name>
</gene>
<accession>M0FHB4</accession>
<evidence type="ECO:0000256" key="2">
    <source>
        <dbReference type="ARBA" id="ARBA00023270"/>
    </source>
</evidence>
<comment type="caution">
    <text evidence="5">The sequence shown here is derived from an EMBL/GenBank/DDBJ whole genome shotgun (WGS) entry which is preliminary data.</text>
</comment>
<dbReference type="SUPFAM" id="SSF51569">
    <property type="entry name" value="Aldolase"/>
    <property type="match status" value="1"/>
</dbReference>
<evidence type="ECO:0000256" key="4">
    <source>
        <dbReference type="PIRSR" id="PIRSR001365-2"/>
    </source>
</evidence>
<keyword evidence="6" id="KW-1185">Reference proteome</keyword>
<feature type="active site" description="Schiff-base intermediate with substrate" evidence="3">
    <location>
        <position position="172"/>
    </location>
</feature>
<organism evidence="5 6">
    <name type="scientific">Halorubrum hochstenium ATCC 700873</name>
    <dbReference type="NCBI Taxonomy" id="1227481"/>
    <lineage>
        <taxon>Archaea</taxon>
        <taxon>Methanobacteriati</taxon>
        <taxon>Methanobacteriota</taxon>
        <taxon>Stenosarchaea group</taxon>
        <taxon>Halobacteria</taxon>
        <taxon>Halobacteriales</taxon>
        <taxon>Haloferacaceae</taxon>
        <taxon>Halorubrum</taxon>
    </lineage>
</organism>
<feature type="binding site" evidence="4">
    <location>
        <position position="55"/>
    </location>
    <ligand>
        <name>pyruvate</name>
        <dbReference type="ChEBI" id="CHEBI:15361"/>
    </ligand>
</feature>
<dbReference type="GeneID" id="72712579"/>
<dbReference type="STRING" id="1227481.C467_03661"/>
<keyword evidence="1" id="KW-0456">Lyase</keyword>
<evidence type="ECO:0000256" key="3">
    <source>
        <dbReference type="PIRSR" id="PIRSR001365-1"/>
    </source>
</evidence>
<dbReference type="GO" id="GO:0044281">
    <property type="term" value="P:small molecule metabolic process"/>
    <property type="evidence" value="ECO:0007669"/>
    <property type="project" value="UniProtKB-ARBA"/>
</dbReference>
<dbReference type="CDD" id="cd00408">
    <property type="entry name" value="DHDPS-like"/>
    <property type="match status" value="1"/>
</dbReference>
<dbReference type="Pfam" id="PF00701">
    <property type="entry name" value="DHDPS"/>
    <property type="match status" value="1"/>
</dbReference>
<evidence type="ECO:0000313" key="5">
    <source>
        <dbReference type="EMBL" id="ELZ59340.1"/>
    </source>
</evidence>
<dbReference type="PATRIC" id="fig|1227481.4.peg.707"/>
<dbReference type="EMBL" id="AOJO01000018">
    <property type="protein sequence ID" value="ELZ59340.1"/>
    <property type="molecule type" value="Genomic_DNA"/>
</dbReference>
<evidence type="ECO:0000313" key="6">
    <source>
        <dbReference type="Proteomes" id="UP000011689"/>
    </source>
</evidence>